<evidence type="ECO:0000313" key="6">
    <source>
        <dbReference type="EMBL" id="EAQ13280.1"/>
    </source>
</evidence>
<dbReference type="Gene3D" id="1.10.10.10">
    <property type="entry name" value="Winged helix-like DNA-binding domain superfamily/Winged helix DNA-binding domain"/>
    <property type="match status" value="1"/>
</dbReference>
<dbReference type="SUPFAM" id="SSF46785">
    <property type="entry name" value="Winged helix' DNA-binding domain"/>
    <property type="match status" value="1"/>
</dbReference>
<dbReference type="InterPro" id="IPR036388">
    <property type="entry name" value="WH-like_DNA-bd_sf"/>
</dbReference>
<dbReference type="InterPro" id="IPR036390">
    <property type="entry name" value="WH_DNA-bd_sf"/>
</dbReference>
<keyword evidence="4" id="KW-0804">Transcription</keyword>
<evidence type="ECO:0000256" key="1">
    <source>
        <dbReference type="ARBA" id="ARBA00009437"/>
    </source>
</evidence>
<dbReference type="OrthoDB" id="9814165at2"/>
<dbReference type="STRING" id="314271.RB2654_09429"/>
<keyword evidence="7" id="KW-1185">Reference proteome</keyword>
<dbReference type="PANTHER" id="PTHR30419:SF8">
    <property type="entry name" value="NITROGEN ASSIMILATION TRANSCRIPTIONAL ACTIVATOR-RELATED"/>
    <property type="match status" value="1"/>
</dbReference>
<dbReference type="RefSeq" id="WP_008330849.1">
    <property type="nucleotide sequence ID" value="NZ_CH902578.1"/>
</dbReference>
<dbReference type="InterPro" id="IPR005119">
    <property type="entry name" value="LysR_subst-bd"/>
</dbReference>
<evidence type="ECO:0000259" key="5">
    <source>
        <dbReference type="PROSITE" id="PS50931"/>
    </source>
</evidence>
<protein>
    <submittedName>
        <fullName evidence="6">Transcriptional regulator, LysR family protein</fullName>
    </submittedName>
</protein>
<dbReference type="InterPro" id="IPR050950">
    <property type="entry name" value="HTH-type_LysR_regulators"/>
</dbReference>
<gene>
    <name evidence="6" type="ORF">RB2654_09429</name>
</gene>
<dbReference type="GO" id="GO:0003677">
    <property type="term" value="F:DNA binding"/>
    <property type="evidence" value="ECO:0007669"/>
    <property type="project" value="UniProtKB-KW"/>
</dbReference>
<comment type="caution">
    <text evidence="6">The sequence shown here is derived from an EMBL/GenBank/DDBJ whole genome shotgun (WGS) entry which is preliminary data.</text>
</comment>
<dbReference type="FunFam" id="1.10.10.10:FF:000001">
    <property type="entry name" value="LysR family transcriptional regulator"/>
    <property type="match status" value="1"/>
</dbReference>
<keyword evidence="2" id="KW-0805">Transcription regulation</keyword>
<dbReference type="GO" id="GO:0005829">
    <property type="term" value="C:cytosol"/>
    <property type="evidence" value="ECO:0007669"/>
    <property type="project" value="TreeGrafter"/>
</dbReference>
<dbReference type="AlphaFoldDB" id="A3VEE2"/>
<dbReference type="Gene3D" id="3.40.190.10">
    <property type="entry name" value="Periplasmic binding protein-like II"/>
    <property type="match status" value="2"/>
</dbReference>
<evidence type="ECO:0000256" key="3">
    <source>
        <dbReference type="ARBA" id="ARBA00023125"/>
    </source>
</evidence>
<dbReference type="Pfam" id="PF03466">
    <property type="entry name" value="LysR_substrate"/>
    <property type="match status" value="1"/>
</dbReference>
<evidence type="ECO:0000256" key="4">
    <source>
        <dbReference type="ARBA" id="ARBA00023163"/>
    </source>
</evidence>
<sequence length="314" mass="35089">MIDKRLKMRHLRCFQEVVRQRGIVRAAEALSTSQPAVSRTISDLEAVLGVKLLDRRRKAFELTPEGRDFNRLISSGLLRIEEAVETASGERPRGDSVACGVLPTYEAQYFPQVVARFKAEVPNTTLTVLRGTNLELMDKLRAGAIDFVVGRMAHGEAMRGLSFEHLYSEPILCVVRKDHPLRRKPIGDFRSLLGFGIMLNLQGTIPRHEVDRILLANGISDIPDLIETDSADFARDFLRATDYVWLIPQGVVQRELSGGEFVTLEGLRFDTLGPVGLTVLPDRQMNAAASRLIEMIRDAVPLPAYQKSNARTIK</sequence>
<evidence type="ECO:0000256" key="2">
    <source>
        <dbReference type="ARBA" id="ARBA00023015"/>
    </source>
</evidence>
<dbReference type="GO" id="GO:0003700">
    <property type="term" value="F:DNA-binding transcription factor activity"/>
    <property type="evidence" value="ECO:0007669"/>
    <property type="project" value="InterPro"/>
</dbReference>
<dbReference type="eggNOG" id="COG0583">
    <property type="taxonomic scope" value="Bacteria"/>
</dbReference>
<name>A3VEE2_9RHOB</name>
<dbReference type="InterPro" id="IPR000847">
    <property type="entry name" value="LysR_HTH_N"/>
</dbReference>
<dbReference type="SUPFAM" id="SSF53850">
    <property type="entry name" value="Periplasmic binding protein-like II"/>
    <property type="match status" value="1"/>
</dbReference>
<dbReference type="PRINTS" id="PR00039">
    <property type="entry name" value="HTHLYSR"/>
</dbReference>
<organism evidence="6 7">
    <name type="scientific">Maritimibacter alkaliphilus HTCC2654</name>
    <dbReference type="NCBI Taxonomy" id="314271"/>
    <lineage>
        <taxon>Bacteria</taxon>
        <taxon>Pseudomonadati</taxon>
        <taxon>Pseudomonadota</taxon>
        <taxon>Alphaproteobacteria</taxon>
        <taxon>Rhodobacterales</taxon>
        <taxon>Roseobacteraceae</taxon>
        <taxon>Maritimibacter</taxon>
    </lineage>
</organism>
<dbReference type="Proteomes" id="UP000002931">
    <property type="component" value="Unassembled WGS sequence"/>
</dbReference>
<accession>A3VEE2</accession>
<dbReference type="EMBL" id="AAMT01000005">
    <property type="protein sequence ID" value="EAQ13280.1"/>
    <property type="molecule type" value="Genomic_DNA"/>
</dbReference>
<dbReference type="PANTHER" id="PTHR30419">
    <property type="entry name" value="HTH-TYPE TRANSCRIPTIONAL REGULATOR YBHD"/>
    <property type="match status" value="1"/>
</dbReference>
<proteinExistence type="inferred from homology"/>
<reference evidence="6 7" key="1">
    <citation type="journal article" date="2010" name="J. Bacteriol.">
        <title>Genome sequences of Pelagibaca bermudensis HTCC2601T and Maritimibacter alkaliphilus HTCC2654T, the type strains of two marine Roseobacter genera.</title>
        <authorList>
            <person name="Thrash J.C."/>
            <person name="Cho J.C."/>
            <person name="Ferriera S."/>
            <person name="Johnson J."/>
            <person name="Vergin K.L."/>
            <person name="Giovannoni S.J."/>
        </authorList>
    </citation>
    <scope>NUCLEOTIDE SEQUENCE [LARGE SCALE GENOMIC DNA]</scope>
    <source>
        <strain evidence="6 7">HTCC2654</strain>
    </source>
</reference>
<dbReference type="HOGENOM" id="CLU_039613_6_0_5"/>
<feature type="domain" description="HTH lysR-type" evidence="5">
    <location>
        <begin position="6"/>
        <end position="63"/>
    </location>
</feature>
<comment type="similarity">
    <text evidence="1">Belongs to the LysR transcriptional regulatory family.</text>
</comment>
<keyword evidence="3" id="KW-0238">DNA-binding</keyword>
<evidence type="ECO:0000313" key="7">
    <source>
        <dbReference type="Proteomes" id="UP000002931"/>
    </source>
</evidence>
<dbReference type="PROSITE" id="PS50931">
    <property type="entry name" value="HTH_LYSR"/>
    <property type="match status" value="1"/>
</dbReference>
<dbReference type="Pfam" id="PF00126">
    <property type="entry name" value="HTH_1"/>
    <property type="match status" value="1"/>
</dbReference>